<dbReference type="RefSeq" id="WP_319953412.1">
    <property type="nucleotide sequence ID" value="NZ_JAXAVX010000002.1"/>
</dbReference>
<evidence type="ECO:0008006" key="3">
    <source>
        <dbReference type="Google" id="ProtNLM"/>
    </source>
</evidence>
<accession>A0ABU4VIK6</accession>
<evidence type="ECO:0000313" key="1">
    <source>
        <dbReference type="EMBL" id="MDX8151260.1"/>
    </source>
</evidence>
<protein>
    <recommendedName>
        <fullName evidence="3">Family 43 glycosylhydrolase</fullName>
    </recommendedName>
</protein>
<reference evidence="1 2" key="1">
    <citation type="submission" date="2023-11" db="EMBL/GenBank/DDBJ databases">
        <authorList>
            <person name="Xu M."/>
            <person name="Jiang T."/>
        </authorList>
    </citation>
    <scope>NUCLEOTIDE SEQUENCE [LARGE SCALE GENOMIC DNA]</scope>
    <source>
        <strain evidence="1 2">SD</strain>
    </source>
</reference>
<dbReference type="PROSITE" id="PS51257">
    <property type="entry name" value="PROKAR_LIPOPROTEIN"/>
    <property type="match status" value="1"/>
</dbReference>
<dbReference type="InterPro" id="IPR023296">
    <property type="entry name" value="Glyco_hydro_beta-prop_sf"/>
</dbReference>
<gene>
    <name evidence="1" type="ORF">SK069_06640</name>
</gene>
<dbReference type="SUPFAM" id="SSF75005">
    <property type="entry name" value="Arabinanase/levansucrase/invertase"/>
    <property type="match status" value="1"/>
</dbReference>
<dbReference type="Proteomes" id="UP001277761">
    <property type="component" value="Unassembled WGS sequence"/>
</dbReference>
<evidence type="ECO:0000313" key="2">
    <source>
        <dbReference type="Proteomes" id="UP001277761"/>
    </source>
</evidence>
<name>A0ABU4VIK6_9ACTN</name>
<proteinExistence type="predicted"/>
<comment type="caution">
    <text evidence="1">The sequence shown here is derived from an EMBL/GenBank/DDBJ whole genome shotgun (WGS) entry which is preliminary data.</text>
</comment>
<dbReference type="Gene3D" id="2.115.10.20">
    <property type="entry name" value="Glycosyl hydrolase domain, family 43"/>
    <property type="match status" value="1"/>
</dbReference>
<organism evidence="1 2">
    <name type="scientific">Patulibacter brassicae</name>
    <dbReference type="NCBI Taxonomy" id="1705717"/>
    <lineage>
        <taxon>Bacteria</taxon>
        <taxon>Bacillati</taxon>
        <taxon>Actinomycetota</taxon>
        <taxon>Thermoleophilia</taxon>
        <taxon>Solirubrobacterales</taxon>
        <taxon>Patulibacteraceae</taxon>
        <taxon>Patulibacter</taxon>
    </lineage>
</organism>
<dbReference type="EMBL" id="JAXAVX010000002">
    <property type="protein sequence ID" value="MDX8151260.1"/>
    <property type="molecule type" value="Genomic_DNA"/>
</dbReference>
<keyword evidence="2" id="KW-1185">Reference proteome</keyword>
<sequence>MWRRILGMGLVLALAGCGGSGDDGRSAPWPAAEPYYLLPHFQTASRVLHLTGSSDGLRFPRAAGPRYAGLHGIVRDPSILHHGGRWWLAYTSGGPARRGGYADYAALAVSDDLRSWAHVARIPGPPGNDPRTPIVWAPEWFVDADGSVHLLLAAGPWASIHLWETRPVGDDWRAWSTPVPLARGLRRTMIDPFVLRQDDGRYHLFYKDQATGHIEHAIADELLGRWHRVPVADPDDWMPASASQIEGQSVVRVGERRWRIYFDAYRREGDDTQAMYWSETSDPTLETGWTLSQPIRGRGSIRHGTVLRLTDPAQIAQARAAVAP</sequence>